<feature type="transmembrane region" description="Helical" evidence="3">
    <location>
        <begin position="456"/>
        <end position="474"/>
    </location>
</feature>
<keyword evidence="6" id="KW-1185">Reference proteome</keyword>
<accession>A0A7Y0EPV3</accession>
<feature type="transmembrane region" description="Helical" evidence="3">
    <location>
        <begin position="16"/>
        <end position="38"/>
    </location>
</feature>
<feature type="transmembrane region" description="Helical" evidence="3">
    <location>
        <begin position="414"/>
        <end position="436"/>
    </location>
</feature>
<feature type="transmembrane region" description="Helical" evidence="3">
    <location>
        <begin position="539"/>
        <end position="560"/>
    </location>
</feature>
<dbReference type="SUPFAM" id="SSF53474">
    <property type="entry name" value="alpha/beta-Hydrolases"/>
    <property type="match status" value="1"/>
</dbReference>
<comment type="caution">
    <text evidence="5">The sequence shown here is derived from an EMBL/GenBank/DDBJ whole genome shotgun (WGS) entry which is preliminary data.</text>
</comment>
<organism evidence="5 6">
    <name type="scientific">Bifidobacterium oedipodis</name>
    <dbReference type="NCBI Taxonomy" id="2675322"/>
    <lineage>
        <taxon>Bacteria</taxon>
        <taxon>Bacillati</taxon>
        <taxon>Actinomycetota</taxon>
        <taxon>Actinomycetes</taxon>
        <taxon>Bifidobacteriales</taxon>
        <taxon>Bifidobacteriaceae</taxon>
        <taxon>Bifidobacterium</taxon>
    </lineage>
</organism>
<evidence type="ECO:0000313" key="5">
    <source>
        <dbReference type="EMBL" id="NMM94235.1"/>
    </source>
</evidence>
<feature type="domain" description="AB hydrolase-1" evidence="4">
    <location>
        <begin position="76"/>
        <end position="206"/>
    </location>
</feature>
<dbReference type="Proteomes" id="UP000532194">
    <property type="component" value="Unassembled WGS sequence"/>
</dbReference>
<feature type="transmembrane region" description="Helical" evidence="3">
    <location>
        <begin position="503"/>
        <end position="527"/>
    </location>
</feature>
<feature type="transmembrane region" description="Helical" evidence="3">
    <location>
        <begin position="605"/>
        <end position="631"/>
    </location>
</feature>
<gene>
    <name evidence="5" type="ORF">G1C95_1422</name>
</gene>
<dbReference type="RefSeq" id="WP_169172279.1">
    <property type="nucleotide sequence ID" value="NZ_JAAIII010000004.1"/>
</dbReference>
<dbReference type="EMBL" id="JAAIII010000004">
    <property type="protein sequence ID" value="NMM94235.1"/>
    <property type="molecule type" value="Genomic_DNA"/>
</dbReference>
<dbReference type="PANTHER" id="PTHR22946:SF9">
    <property type="entry name" value="POLYKETIDE TRANSFERASE AF380"/>
    <property type="match status" value="1"/>
</dbReference>
<evidence type="ECO:0000259" key="4">
    <source>
        <dbReference type="Pfam" id="PF00561"/>
    </source>
</evidence>
<name>A0A7Y0EPV3_9BIFI</name>
<dbReference type="InterPro" id="IPR050261">
    <property type="entry name" value="FrsA_esterase"/>
</dbReference>
<feature type="transmembrane region" description="Helical" evidence="3">
    <location>
        <begin position="572"/>
        <end position="593"/>
    </location>
</feature>
<evidence type="ECO:0000256" key="3">
    <source>
        <dbReference type="SAM" id="Phobius"/>
    </source>
</evidence>
<evidence type="ECO:0000256" key="2">
    <source>
        <dbReference type="ARBA" id="ARBA00038115"/>
    </source>
</evidence>
<dbReference type="GO" id="GO:0052689">
    <property type="term" value="F:carboxylic ester hydrolase activity"/>
    <property type="evidence" value="ECO:0007669"/>
    <property type="project" value="UniProtKB-ARBA"/>
</dbReference>
<comment type="similarity">
    <text evidence="2">Belongs to the AB hydrolase superfamily. FUS2 hydrolase family.</text>
</comment>
<keyword evidence="3" id="KW-0472">Membrane</keyword>
<evidence type="ECO:0000313" key="6">
    <source>
        <dbReference type="Proteomes" id="UP000532194"/>
    </source>
</evidence>
<dbReference type="Gene3D" id="3.40.50.1820">
    <property type="entry name" value="alpha/beta hydrolase"/>
    <property type="match status" value="1"/>
</dbReference>
<keyword evidence="3" id="KW-0812">Transmembrane</keyword>
<evidence type="ECO:0000256" key="1">
    <source>
        <dbReference type="ARBA" id="ARBA00022801"/>
    </source>
</evidence>
<dbReference type="InterPro" id="IPR000073">
    <property type="entry name" value="AB_hydrolase_1"/>
</dbReference>
<dbReference type="AlphaFoldDB" id="A0A7Y0EPV3"/>
<feature type="transmembrane region" description="Helical" evidence="3">
    <location>
        <begin position="328"/>
        <end position="352"/>
    </location>
</feature>
<dbReference type="PANTHER" id="PTHR22946">
    <property type="entry name" value="DIENELACTONE HYDROLASE DOMAIN-CONTAINING PROTEIN-RELATED"/>
    <property type="match status" value="1"/>
</dbReference>
<keyword evidence="1" id="KW-0378">Hydrolase</keyword>
<protein>
    <recommendedName>
        <fullName evidence="4">AB hydrolase-1 domain-containing protein</fullName>
    </recommendedName>
</protein>
<feature type="transmembrane region" description="Helical" evidence="3">
    <location>
        <begin position="373"/>
        <end position="394"/>
    </location>
</feature>
<keyword evidence="3" id="KW-1133">Transmembrane helix</keyword>
<dbReference type="Pfam" id="PF00561">
    <property type="entry name" value="Abhydrolase_1"/>
    <property type="match status" value="1"/>
</dbReference>
<reference evidence="5 6" key="1">
    <citation type="submission" date="2020-02" db="EMBL/GenBank/DDBJ databases">
        <title>Characterization of phylogenetic diversity of novel bifidobacterial species isolated in Czech ZOOs.</title>
        <authorList>
            <person name="Lugli G.A."/>
            <person name="Vera N.B."/>
            <person name="Ventura M."/>
        </authorList>
    </citation>
    <scope>NUCLEOTIDE SEQUENCE [LARGE SCALE GENOMIC DNA]</scope>
    <source>
        <strain evidence="5 6">DSM 109957</strain>
    </source>
</reference>
<dbReference type="InterPro" id="IPR029058">
    <property type="entry name" value="AB_hydrolase_fold"/>
</dbReference>
<sequence length="634" mass="70284">MSATHRLREYTRGKTSIIGMIAALIAAIICMSLSGLVLRDAGNITVFDDATSTSAGAKVALRVYKPAGASDEAKAPAIVFAHGLSTNKESYAQYGMELAKRGFVVVTPDLINHGSSDVRPQSEFLGPYTDNEAYGMYAAVRYVKDLPYVQSDQIGVAGHSVGGQAANNAVRLDNEEATQSIQAVYLVSSEPVYKDQDQEWANVYGNRDVGVYYTTYDHVYFTTVNADGTPVKAADWLTSDSAKSLFSFGDDPADFAGDQVVPGQWYEREIDGRTAVREVTQANEIHPQAQDGDGAVAAVCDFFQASFEAPRYRLGANQTVRWYQLFNVLGLFAVLAFAINLIGSLTHLKLFASLRAGENASLAPPPADRPGKIWFWGLTIANCAFAFVSISLIFKFGLGYFNTQVLAQQPSNIYAFWALANGLFMFLTSFVSYRLYARKHGATMRSWGLRIPWRDFGKSLLVVVIALLGILAMVELANRVFRTDFRYYLWGLRDVPMQVWPTFLAYLPFFLVFGLSVSIALNSAYHCRIAHEKEWVNDLFFAVMNMVPALLITVIGYWIFAQTKVAPTIFGSNYTFTYTINAIPVFPVIVVFIRRAFKRCNNPYIPGLLAGALMCWFQTACSVTIHAFMYFGML</sequence>
<proteinExistence type="inferred from homology"/>